<dbReference type="OMA" id="MMRKGMA"/>
<keyword evidence="7 13" id="KW-1133">Transmembrane helix</keyword>
<dbReference type="Gene3D" id="2.60.40.1530">
    <property type="entry name" value="ntegrin, alpha v. Chain A, domain 4"/>
    <property type="match status" value="1"/>
</dbReference>
<accession>S4R8L9</accession>
<dbReference type="Gene3D" id="1.20.5.930">
    <property type="entry name" value="Bicelle-embedded integrin alpha(iib) transmembrane segment"/>
    <property type="match status" value="1"/>
</dbReference>
<dbReference type="Gene3D" id="2.60.40.1510">
    <property type="entry name" value="ntegrin, alpha v. Chain A, domain 3"/>
    <property type="match status" value="1"/>
</dbReference>
<evidence type="ECO:0000256" key="12">
    <source>
        <dbReference type="PROSITE-ProRule" id="PRU00803"/>
    </source>
</evidence>
<dbReference type="Gene3D" id="2.60.40.1460">
    <property type="entry name" value="Integrin domains. Chain A, domain 2"/>
    <property type="match status" value="1"/>
</dbReference>
<dbReference type="GeneTree" id="ENSGT00940000156503"/>
<dbReference type="PROSITE" id="PS51470">
    <property type="entry name" value="FG_GAP"/>
    <property type="match status" value="4"/>
</dbReference>
<keyword evidence="4" id="KW-0732">Signal</keyword>
<dbReference type="InterPro" id="IPR013517">
    <property type="entry name" value="FG-GAP"/>
</dbReference>
<dbReference type="AlphaFoldDB" id="S4R8L9"/>
<dbReference type="GO" id="GO:0005178">
    <property type="term" value="F:integrin binding"/>
    <property type="evidence" value="ECO:0007669"/>
    <property type="project" value="TreeGrafter"/>
</dbReference>
<feature type="domain" description="Integrin alpha third immunoglobulin-like" evidence="16">
    <location>
        <begin position="827"/>
        <end position="899"/>
    </location>
</feature>
<feature type="domain" description="Integrin alpha second immunoglobulin-like" evidence="15">
    <location>
        <begin position="561"/>
        <end position="708"/>
    </location>
</feature>
<dbReference type="GO" id="GO:0008305">
    <property type="term" value="C:integrin complex"/>
    <property type="evidence" value="ECO:0007669"/>
    <property type="project" value="InterPro"/>
</dbReference>
<organism evidence="17">
    <name type="scientific">Petromyzon marinus</name>
    <name type="common">Sea lamprey</name>
    <dbReference type="NCBI Taxonomy" id="7757"/>
    <lineage>
        <taxon>Eukaryota</taxon>
        <taxon>Metazoa</taxon>
        <taxon>Chordata</taxon>
        <taxon>Craniata</taxon>
        <taxon>Vertebrata</taxon>
        <taxon>Cyclostomata</taxon>
        <taxon>Hyperoartia</taxon>
        <taxon>Petromyzontiformes</taxon>
        <taxon>Petromyzontidae</taxon>
        <taxon>Petromyzon</taxon>
    </lineage>
</organism>
<protein>
    <submittedName>
        <fullName evidence="17">Uncharacterized protein</fullName>
    </submittedName>
</protein>
<reference evidence="17" key="1">
    <citation type="submission" date="2025-08" db="UniProtKB">
        <authorList>
            <consortium name="Ensembl"/>
        </authorList>
    </citation>
    <scope>IDENTIFICATION</scope>
</reference>
<feature type="repeat" description="FG-GAP" evidence="12">
    <location>
        <begin position="290"/>
        <end position="346"/>
    </location>
</feature>
<name>S4R8L9_PETMA</name>
<keyword evidence="8 13" id="KW-0401">Integrin</keyword>
<evidence type="ECO:0000259" key="16">
    <source>
        <dbReference type="Pfam" id="PF20806"/>
    </source>
</evidence>
<dbReference type="InterPro" id="IPR018184">
    <property type="entry name" value="Integrin_alpha_C_CS"/>
</dbReference>
<keyword evidence="9 13" id="KW-0472">Membrane</keyword>
<evidence type="ECO:0000256" key="2">
    <source>
        <dbReference type="ARBA" id="ARBA00008054"/>
    </source>
</evidence>
<evidence type="ECO:0000256" key="8">
    <source>
        <dbReference type="ARBA" id="ARBA00023037"/>
    </source>
</evidence>
<dbReference type="STRING" id="7757.ENSPMAP00000001550"/>
<dbReference type="SUPFAM" id="SSF69318">
    <property type="entry name" value="Integrin alpha N-terminal domain"/>
    <property type="match status" value="1"/>
</dbReference>
<evidence type="ECO:0000313" key="17">
    <source>
        <dbReference type="Ensembl" id="ENSPMAP00000001550.1"/>
    </source>
</evidence>
<dbReference type="InterPro" id="IPR028994">
    <property type="entry name" value="Integrin_alpha_N"/>
</dbReference>
<dbReference type="SUPFAM" id="SSF69179">
    <property type="entry name" value="Integrin domains"/>
    <property type="match status" value="3"/>
</dbReference>
<dbReference type="GO" id="GO:0007229">
    <property type="term" value="P:integrin-mediated signaling pathway"/>
    <property type="evidence" value="ECO:0007669"/>
    <property type="project" value="UniProtKB-KW"/>
</dbReference>
<evidence type="ECO:0000256" key="11">
    <source>
        <dbReference type="ARBA" id="ARBA00023180"/>
    </source>
</evidence>
<feature type="domain" description="Integrin alpha first immunoglubulin-like" evidence="14">
    <location>
        <begin position="397"/>
        <end position="559"/>
    </location>
</feature>
<evidence type="ECO:0000256" key="5">
    <source>
        <dbReference type="ARBA" id="ARBA00022737"/>
    </source>
</evidence>
<keyword evidence="6 13" id="KW-0130">Cell adhesion</keyword>
<evidence type="ECO:0000256" key="6">
    <source>
        <dbReference type="ARBA" id="ARBA00022889"/>
    </source>
</evidence>
<dbReference type="Pfam" id="PF20805">
    <property type="entry name" value="Integrin_A_Ig_2"/>
    <property type="match status" value="1"/>
</dbReference>
<dbReference type="InterPro" id="IPR032695">
    <property type="entry name" value="Integrin_dom_sf"/>
</dbReference>
<keyword evidence="5" id="KW-0677">Repeat</keyword>
<dbReference type="InterPro" id="IPR048285">
    <property type="entry name" value="Integrin_alpha_Ig-like_2"/>
</dbReference>
<dbReference type="HOGENOM" id="CLU_004111_5_0_1"/>
<feature type="transmembrane region" description="Helical" evidence="13">
    <location>
        <begin position="923"/>
        <end position="947"/>
    </location>
</feature>
<evidence type="ECO:0000256" key="9">
    <source>
        <dbReference type="ARBA" id="ARBA00023136"/>
    </source>
</evidence>
<feature type="repeat" description="FG-GAP" evidence="12">
    <location>
        <begin position="50"/>
        <end position="113"/>
    </location>
</feature>
<dbReference type="Pfam" id="PF08441">
    <property type="entry name" value="Integrin_A_Ig_1"/>
    <property type="match status" value="1"/>
</dbReference>
<dbReference type="InterPro" id="IPR000413">
    <property type="entry name" value="Integrin_alpha"/>
</dbReference>
<evidence type="ECO:0000256" key="1">
    <source>
        <dbReference type="ARBA" id="ARBA00004479"/>
    </source>
</evidence>
<dbReference type="GO" id="GO:0009897">
    <property type="term" value="C:external side of plasma membrane"/>
    <property type="evidence" value="ECO:0007669"/>
    <property type="project" value="TreeGrafter"/>
</dbReference>
<dbReference type="PANTHER" id="PTHR23220">
    <property type="entry name" value="INTEGRIN ALPHA"/>
    <property type="match status" value="1"/>
</dbReference>
<dbReference type="InterPro" id="IPR048286">
    <property type="entry name" value="Integrin_alpha_Ig-like_3"/>
</dbReference>
<proteinExistence type="inferred from homology"/>
<sequence>ILVGAPKADSDLLTETVHPGAIFKCRVQPNGEQSCTEMLLGPPGSRHNHQCGRTCLEERDNQWLGVSMARQNKPDGKILACAHRWKNAFYVREWKLPHGLCYIIPASLAPSESTHIIPCFKEHQKKYGEEHGSCQAGIAGLFLEDAVVLGAPGSFYWTGTVILHNLTTRANSFYSESERRAVGYSSYLGYSITAGHFTHPQSTEVVGGAPQRANVGEVYLFRIQRGGLHIIRHFSGKKMGSYFGSALCAVDLNSDGLSDLLVGAPTHSASRDEGRVHVYVNHGNGDLVEQEPLVGLNAYNAHFGAVIAALGDIDDDGFPDVAVGAPQEEEFGAVYIYHGSQNGITHKHSQRIFGKSIESGISMFGQSISGQVDLDGNGYPDVVIGAFTSDVAVLFRTRPVITVEASVVLPRSVNITAPLCVDGGQPTLCLNVSVCLRFRGRAVPGKIELFYNLTADVAKKAGGSRIILGPYADGITQVSGKADLAYDKQLCRTQLAYIKRDMRDVISPLAFEVSYWLGKHHVDDVGGTNGRPRFPSLEPILRWNDGRGSVVRNKTVFERNCFNEDCATDMKLEAKMFSKSAIQTEELVIGDGRTVSLNVTVRNEGDDAYDATTTLSFPSSLFFVKVWEPEEKSVNCELKQEEDQPINSLKCSIRFPCMKARTKREFSVVFDTTQLTGSEGPLEFTLQARSLSLSKCEELEDNDLVLRVPLRFQVDTTMKGTVNPPSFVYGGEATNSSQFVRLDNADCLYQWINFSLQVINFGPSPLPSSSVEVLIPNVLTEDGPELFHVRHIKINSANGKCFTKVPSQICLVPHDSGSFLRTLFTIFNKSGRKVLDCAWRGGCLVVGCQLGNIDSGNSISINVSTLLNTKILEKDSSSVIQFLVDAKVHLNHSLHIYEAPGGNPDGTTVVFEALHDLRPRGYVAVWIIALSLLIGILIFILLAVVLWKLGFFKRSYKERMQASKQEKESLD</sequence>
<dbReference type="PANTHER" id="PTHR23220:SF69">
    <property type="entry name" value="INTEGRIN ALPHA-9"/>
    <property type="match status" value="1"/>
</dbReference>
<evidence type="ECO:0000256" key="3">
    <source>
        <dbReference type="ARBA" id="ARBA00022692"/>
    </source>
</evidence>
<keyword evidence="3 13" id="KW-0812">Transmembrane</keyword>
<evidence type="ECO:0000256" key="10">
    <source>
        <dbReference type="ARBA" id="ARBA00023170"/>
    </source>
</evidence>
<evidence type="ECO:0000256" key="7">
    <source>
        <dbReference type="ARBA" id="ARBA00022989"/>
    </source>
</evidence>
<dbReference type="SMART" id="SM00191">
    <property type="entry name" value="Int_alpha"/>
    <property type="match status" value="4"/>
</dbReference>
<dbReference type="InterPro" id="IPR013649">
    <property type="entry name" value="Integrin_alpha_Ig-like_1"/>
</dbReference>
<evidence type="ECO:0000259" key="14">
    <source>
        <dbReference type="Pfam" id="PF08441"/>
    </source>
</evidence>
<evidence type="ECO:0000259" key="15">
    <source>
        <dbReference type="Pfam" id="PF20805"/>
    </source>
</evidence>
<dbReference type="GO" id="GO:0098609">
    <property type="term" value="P:cell-cell adhesion"/>
    <property type="evidence" value="ECO:0007669"/>
    <property type="project" value="TreeGrafter"/>
</dbReference>
<dbReference type="PRINTS" id="PR01185">
    <property type="entry name" value="INTEGRINA"/>
</dbReference>
<dbReference type="Ensembl" id="ENSPMAT00000001557.1">
    <property type="protein sequence ID" value="ENSPMAP00000001550.1"/>
    <property type="gene ID" value="ENSPMAG00000001371.1"/>
</dbReference>
<dbReference type="Pfam" id="PF20806">
    <property type="entry name" value="Integrin_A_Ig_3"/>
    <property type="match status" value="2"/>
</dbReference>
<keyword evidence="11" id="KW-0325">Glycoprotein</keyword>
<dbReference type="InterPro" id="IPR013519">
    <property type="entry name" value="Int_alpha_beta-p"/>
</dbReference>
<dbReference type="GO" id="GO:0007160">
    <property type="term" value="P:cell-matrix adhesion"/>
    <property type="evidence" value="ECO:0007669"/>
    <property type="project" value="TreeGrafter"/>
</dbReference>
<evidence type="ECO:0000256" key="4">
    <source>
        <dbReference type="ARBA" id="ARBA00022729"/>
    </source>
</evidence>
<comment type="similarity">
    <text evidence="2 13">Belongs to the integrin alpha chain family.</text>
</comment>
<dbReference type="PROSITE" id="PS00242">
    <property type="entry name" value="INTEGRIN_ALPHA"/>
    <property type="match status" value="1"/>
</dbReference>
<feature type="repeat" description="FG-GAP" evidence="12">
    <location>
        <begin position="350"/>
        <end position="412"/>
    </location>
</feature>
<reference evidence="17" key="2">
    <citation type="submission" date="2025-09" db="UniProtKB">
        <authorList>
            <consortium name="Ensembl"/>
        </authorList>
    </citation>
    <scope>IDENTIFICATION</scope>
</reference>
<comment type="subcellular location">
    <subcellularLocation>
        <location evidence="1 13">Membrane</location>
        <topology evidence="1 13">Single-pass type I membrane protein</topology>
    </subcellularLocation>
</comment>
<dbReference type="GO" id="GO:0033627">
    <property type="term" value="P:cell adhesion mediated by integrin"/>
    <property type="evidence" value="ECO:0007669"/>
    <property type="project" value="TreeGrafter"/>
</dbReference>
<dbReference type="Pfam" id="PF00357">
    <property type="entry name" value="Integrin_alpha"/>
    <property type="match status" value="1"/>
</dbReference>
<feature type="repeat" description="FG-GAP" evidence="12">
    <location>
        <begin position="229"/>
        <end position="288"/>
    </location>
</feature>
<feature type="domain" description="Integrin alpha third immunoglobulin-like" evidence="16">
    <location>
        <begin position="718"/>
        <end position="802"/>
    </location>
</feature>
<evidence type="ECO:0000256" key="13">
    <source>
        <dbReference type="RuleBase" id="RU003762"/>
    </source>
</evidence>
<dbReference type="Pfam" id="PF13517">
    <property type="entry name" value="FG-GAP_3"/>
    <property type="match status" value="1"/>
</dbReference>
<dbReference type="Gene3D" id="2.130.10.130">
    <property type="entry name" value="Integrin alpha, N-terminal"/>
    <property type="match status" value="1"/>
</dbReference>
<keyword evidence="10 13" id="KW-0675">Receptor</keyword>